<gene>
    <name evidence="2" type="ORF">SCUD_LOCUS13655</name>
</gene>
<dbReference type="Pfam" id="PF12739">
    <property type="entry name" value="TRAPPC-Trs85"/>
    <property type="match status" value="1"/>
</dbReference>
<dbReference type="GO" id="GO:1990072">
    <property type="term" value="C:TRAPPIII protein complex"/>
    <property type="evidence" value="ECO:0007669"/>
    <property type="project" value="TreeGrafter"/>
</dbReference>
<reference evidence="2 3" key="2">
    <citation type="submission" date="2018-11" db="EMBL/GenBank/DDBJ databases">
        <authorList>
            <consortium name="Pathogen Informatics"/>
        </authorList>
    </citation>
    <scope>NUCLEOTIDE SEQUENCE [LARGE SCALE GENOMIC DNA]</scope>
    <source>
        <strain evidence="2">Dakar</strain>
        <strain evidence="3">Dakar, Senegal</strain>
    </source>
</reference>
<evidence type="ECO:0000313" key="2">
    <source>
        <dbReference type="EMBL" id="VDP53562.1"/>
    </source>
</evidence>
<keyword evidence="1" id="KW-0812">Transmembrane</keyword>
<name>A0A183KF61_9TREM</name>
<keyword evidence="1" id="KW-0472">Membrane</keyword>
<organism evidence="4">
    <name type="scientific">Schistosoma curassoni</name>
    <dbReference type="NCBI Taxonomy" id="6186"/>
    <lineage>
        <taxon>Eukaryota</taxon>
        <taxon>Metazoa</taxon>
        <taxon>Spiralia</taxon>
        <taxon>Lophotrochozoa</taxon>
        <taxon>Platyhelminthes</taxon>
        <taxon>Trematoda</taxon>
        <taxon>Digenea</taxon>
        <taxon>Strigeidida</taxon>
        <taxon>Schistosomatoidea</taxon>
        <taxon>Schistosomatidae</taxon>
        <taxon>Schistosoma</taxon>
    </lineage>
</organism>
<sequence length="287" mass="32119">MRLSRSFFNATKKFFTQAVGGGGSNNTTVSTTNNLTTSRIYPNPSPVETSANYISNPCSPINPTIVNNSKGELSSNTILTPQSVSYAAPANHSTIVYSQDSPESQMRRLADLAFLFQQYEVAYQTYNVLKRDFQNDSAWLHYAGAQEMSALSVYLQGATSQRQYPYHLMDSAVTTYLQSHLSPELALRSTLLNFEALCSRGLYNEASVALIRLTSDEDDLISGLLIEQIAHCVLSLKRPMLRKFAFRMALAAHRYARAKQVIYDISVMMVLYKLIFFLYYAVSVTSD</sequence>
<dbReference type="STRING" id="6186.A0A183KF61"/>
<dbReference type="InterPro" id="IPR024420">
    <property type="entry name" value="TRAPP_III_complex_Trs85"/>
</dbReference>
<evidence type="ECO:0000256" key="1">
    <source>
        <dbReference type="SAM" id="Phobius"/>
    </source>
</evidence>
<keyword evidence="1" id="KW-1133">Transmembrane helix</keyword>
<dbReference type="PANTHER" id="PTHR12975:SF6">
    <property type="entry name" value="TRAFFICKING PROTEIN PARTICLE COMPLEX SUBUNIT 8"/>
    <property type="match status" value="1"/>
</dbReference>
<evidence type="ECO:0000313" key="3">
    <source>
        <dbReference type="Proteomes" id="UP000279833"/>
    </source>
</evidence>
<dbReference type="Proteomes" id="UP000279833">
    <property type="component" value="Unassembled WGS sequence"/>
</dbReference>
<feature type="transmembrane region" description="Helical" evidence="1">
    <location>
        <begin position="261"/>
        <end position="282"/>
    </location>
</feature>
<keyword evidence="3" id="KW-1185">Reference proteome</keyword>
<dbReference type="AlphaFoldDB" id="A0A183KF61"/>
<dbReference type="PANTHER" id="PTHR12975">
    <property type="entry name" value="TRANSPORT PROTEIN TRAPP"/>
    <property type="match status" value="1"/>
</dbReference>
<protein>
    <submittedName>
        <fullName evidence="4">TPR_REGION domain-containing protein</fullName>
    </submittedName>
</protein>
<dbReference type="EMBL" id="UZAK01036053">
    <property type="protein sequence ID" value="VDP53562.1"/>
    <property type="molecule type" value="Genomic_DNA"/>
</dbReference>
<reference evidence="4" key="1">
    <citation type="submission" date="2016-06" db="UniProtKB">
        <authorList>
            <consortium name="WormBaseParasite"/>
        </authorList>
    </citation>
    <scope>IDENTIFICATION</scope>
</reference>
<accession>A0A183KF61</accession>
<evidence type="ECO:0000313" key="4">
    <source>
        <dbReference type="WBParaSite" id="SCUD_0001365801-mRNA-1"/>
    </source>
</evidence>
<dbReference type="WBParaSite" id="SCUD_0001365801-mRNA-1">
    <property type="protein sequence ID" value="SCUD_0001365801-mRNA-1"/>
    <property type="gene ID" value="SCUD_0001365801"/>
</dbReference>
<proteinExistence type="predicted"/>